<dbReference type="UniPathway" id="UPA00068">
    <property type="reaction ID" value="UER00106"/>
</dbReference>
<dbReference type="Gene3D" id="3.10.20.340">
    <property type="entry name" value="ArgJ beta chain, C-terminal domain"/>
    <property type="match status" value="1"/>
</dbReference>
<evidence type="ECO:0000256" key="11">
    <source>
        <dbReference type="ARBA" id="ARBA00048372"/>
    </source>
</evidence>
<dbReference type="GO" id="GO:0005737">
    <property type="term" value="C:cytoplasm"/>
    <property type="evidence" value="ECO:0007669"/>
    <property type="project" value="UniProtKB-SubCell"/>
</dbReference>
<protein>
    <recommendedName>
        <fullName evidence="14">Arginine biosynthesis bifunctional protein ArgJ</fullName>
    </recommendedName>
    <domain>
        <recommendedName>
            <fullName evidence="14">Glutamate N-acetyltransferase</fullName>
            <ecNumber evidence="14">2.3.1.35</ecNumber>
        </recommendedName>
        <alternativeName>
            <fullName evidence="14">Ornithine acetyltransferase</fullName>
            <shortName evidence="14">OATase</shortName>
        </alternativeName>
        <alternativeName>
            <fullName evidence="14">Ornithine transacetylase</fullName>
        </alternativeName>
    </domain>
    <domain>
        <recommendedName>
            <fullName evidence="14">Amino-acid acetyltransferase</fullName>
            <ecNumber evidence="14">2.3.1.1</ecNumber>
        </recommendedName>
        <alternativeName>
            <fullName evidence="14">N-acetylglutamate synthase</fullName>
            <shortName evidence="14">AGSase</shortName>
        </alternativeName>
    </domain>
    <component>
        <recommendedName>
            <fullName evidence="14">Arginine biosynthesis bifunctional protein ArgJ alpha chain</fullName>
        </recommendedName>
    </component>
    <component>
        <recommendedName>
            <fullName evidence="14">Arginine biosynthesis bifunctional protein ArgJ beta chain</fullName>
        </recommendedName>
    </component>
</protein>
<dbReference type="EC" id="2.3.1.35" evidence="14"/>
<evidence type="ECO:0000256" key="13">
    <source>
        <dbReference type="ARBA" id="ARBA00054976"/>
    </source>
</evidence>
<dbReference type="NCBIfam" id="NF003802">
    <property type="entry name" value="PRK05388.1"/>
    <property type="match status" value="1"/>
</dbReference>
<keyword evidence="7 14" id="KW-0808">Transferase</keyword>
<dbReference type="GO" id="GO:0006526">
    <property type="term" value="P:L-arginine biosynthetic process"/>
    <property type="evidence" value="ECO:0007669"/>
    <property type="project" value="UniProtKB-UniRule"/>
</dbReference>
<evidence type="ECO:0000256" key="4">
    <source>
        <dbReference type="ARBA" id="ARBA00022490"/>
    </source>
</evidence>
<feature type="chain" id="PRO_5023328105" description="Arginine biosynthesis bifunctional protein ArgJ alpha chain" evidence="14">
    <location>
        <begin position="1"/>
        <end position="188"/>
    </location>
</feature>
<evidence type="ECO:0000313" key="15">
    <source>
        <dbReference type="EMBL" id="SHE93268.1"/>
    </source>
</evidence>
<keyword evidence="4 14" id="KW-0963">Cytoplasm</keyword>
<dbReference type="RefSeq" id="WP_072968746.1">
    <property type="nucleotide sequence ID" value="NZ_FQUR01000011.1"/>
</dbReference>
<evidence type="ECO:0000256" key="1">
    <source>
        <dbReference type="ARBA" id="ARBA00004496"/>
    </source>
</evidence>
<dbReference type="EC" id="2.3.1.1" evidence="14"/>
<evidence type="ECO:0000256" key="14">
    <source>
        <dbReference type="HAMAP-Rule" id="MF_01106"/>
    </source>
</evidence>
<evidence type="ECO:0000256" key="10">
    <source>
        <dbReference type="ARBA" id="ARBA00023315"/>
    </source>
</evidence>
<dbReference type="SUPFAM" id="SSF56266">
    <property type="entry name" value="DmpA/ArgJ-like"/>
    <property type="match status" value="1"/>
</dbReference>
<dbReference type="GO" id="GO:0006592">
    <property type="term" value="P:ornithine biosynthetic process"/>
    <property type="evidence" value="ECO:0007669"/>
    <property type="project" value="TreeGrafter"/>
</dbReference>
<dbReference type="Gene3D" id="3.60.70.12">
    <property type="entry name" value="L-amino peptidase D-ALA esterase/amidase"/>
    <property type="match status" value="1"/>
</dbReference>
<feature type="site" description="Involved in the stabilization of negative charge on the oxyanion by the formation of the oxyanion hole" evidence="14">
    <location>
        <position position="116"/>
    </location>
</feature>
<dbReference type="HAMAP" id="MF_01106">
    <property type="entry name" value="ArgJ"/>
    <property type="match status" value="1"/>
</dbReference>
<organism evidence="15 16">
    <name type="scientific">Thermoanaerobacter uzonensis DSM 18761</name>
    <dbReference type="NCBI Taxonomy" id="1123369"/>
    <lineage>
        <taxon>Bacteria</taxon>
        <taxon>Bacillati</taxon>
        <taxon>Bacillota</taxon>
        <taxon>Clostridia</taxon>
        <taxon>Thermoanaerobacterales</taxon>
        <taxon>Thermoanaerobacteraceae</taxon>
        <taxon>Thermoanaerobacter</taxon>
    </lineage>
</organism>
<evidence type="ECO:0000256" key="6">
    <source>
        <dbReference type="ARBA" id="ARBA00022605"/>
    </source>
</evidence>
<comment type="subcellular location">
    <subcellularLocation>
        <location evidence="1 14">Cytoplasm</location>
    </subcellularLocation>
</comment>
<dbReference type="FunFam" id="3.30.2330.10:FF:000001">
    <property type="entry name" value="Arginine biosynthesis bifunctional protein ArgJ, mitochondrial"/>
    <property type="match status" value="1"/>
</dbReference>
<dbReference type="PANTHER" id="PTHR23100:SF0">
    <property type="entry name" value="ARGININE BIOSYNTHESIS BIFUNCTIONAL PROTEIN ARGJ, MITOCHONDRIAL"/>
    <property type="match status" value="1"/>
</dbReference>
<reference evidence="16" key="1">
    <citation type="submission" date="2016-11" db="EMBL/GenBank/DDBJ databases">
        <authorList>
            <person name="Varghese N."/>
            <person name="Submissions S."/>
        </authorList>
    </citation>
    <scope>NUCLEOTIDE SEQUENCE [LARGE SCALE GENOMIC DNA]</scope>
    <source>
        <strain evidence="16">DSM 18761</strain>
    </source>
</reference>
<dbReference type="InterPro" id="IPR042195">
    <property type="entry name" value="ArgJ_beta_C"/>
</dbReference>
<feature type="binding site" evidence="14">
    <location>
        <position position="275"/>
    </location>
    <ligand>
        <name>substrate</name>
    </ligand>
</feature>
<feature type="chain" id="PRO_5023328104" description="Arginine biosynthesis bifunctional protein ArgJ beta chain" evidence="14">
    <location>
        <begin position="189"/>
        <end position="406"/>
    </location>
</feature>
<feature type="site" description="Cleavage; by autolysis" evidence="14">
    <location>
        <begin position="188"/>
        <end position="189"/>
    </location>
</feature>
<feature type="site" description="Involved in the stabilization of negative charge on the oxyanion by the formation of the oxyanion hole" evidence="14">
    <location>
        <position position="115"/>
    </location>
</feature>
<dbReference type="NCBIfam" id="TIGR00120">
    <property type="entry name" value="ArgJ"/>
    <property type="match status" value="1"/>
</dbReference>
<dbReference type="EMBL" id="FQUR01000011">
    <property type="protein sequence ID" value="SHE93268.1"/>
    <property type="molecule type" value="Genomic_DNA"/>
</dbReference>
<evidence type="ECO:0000256" key="8">
    <source>
        <dbReference type="ARBA" id="ARBA00022813"/>
    </source>
</evidence>
<comment type="catalytic activity">
    <reaction evidence="12 14">
        <text>N(2)-acetyl-L-ornithine + L-glutamate = N-acetyl-L-glutamate + L-ornithine</text>
        <dbReference type="Rhea" id="RHEA:15349"/>
        <dbReference type="ChEBI" id="CHEBI:29985"/>
        <dbReference type="ChEBI" id="CHEBI:44337"/>
        <dbReference type="ChEBI" id="CHEBI:46911"/>
        <dbReference type="ChEBI" id="CHEBI:57805"/>
        <dbReference type="EC" id="2.3.1.35"/>
    </reaction>
</comment>
<feature type="binding site" evidence="14">
    <location>
        <position position="401"/>
    </location>
    <ligand>
        <name>substrate</name>
    </ligand>
</feature>
<keyword evidence="8 14" id="KW-0068">Autocatalytic cleavage</keyword>
<comment type="subunit">
    <text evidence="3 14">Heterotetramer of two alpha and two beta chains.</text>
</comment>
<evidence type="ECO:0000256" key="12">
    <source>
        <dbReference type="ARBA" id="ARBA00049439"/>
    </source>
</evidence>
<dbReference type="InterPro" id="IPR016117">
    <property type="entry name" value="ArgJ-like_dom_sf"/>
</dbReference>
<dbReference type="AlphaFoldDB" id="A0A1M4XIQ2"/>
<comment type="function">
    <text evidence="13 14">Catalyzes two activities which are involved in the cyclic version of arginine biosynthesis: the synthesis of N-acetylglutamate from glutamate and acetyl-CoA as the acetyl donor, and of ornithine by transacetylation between N(2)-acetylornithine and glutamate.</text>
</comment>
<evidence type="ECO:0000256" key="3">
    <source>
        <dbReference type="ARBA" id="ARBA00011475"/>
    </source>
</evidence>
<keyword evidence="9 14" id="KW-0511">Multifunctional enzyme</keyword>
<gene>
    <name evidence="14" type="primary">argJ</name>
    <name evidence="15" type="ORF">SAMN02745195_01478</name>
</gene>
<dbReference type="FunFam" id="3.60.70.12:FF:000001">
    <property type="entry name" value="Arginine biosynthesis bifunctional protein ArgJ, chloroplastic"/>
    <property type="match status" value="1"/>
</dbReference>
<dbReference type="FunFam" id="3.10.20.340:FF:000001">
    <property type="entry name" value="Arginine biosynthesis bifunctional protein ArgJ, chloroplastic"/>
    <property type="match status" value="1"/>
</dbReference>
<evidence type="ECO:0000256" key="5">
    <source>
        <dbReference type="ARBA" id="ARBA00022571"/>
    </source>
</evidence>
<evidence type="ECO:0000256" key="2">
    <source>
        <dbReference type="ARBA" id="ARBA00006774"/>
    </source>
</evidence>
<keyword evidence="10 14" id="KW-0012">Acyltransferase</keyword>
<keyword evidence="16" id="KW-1185">Reference proteome</keyword>
<evidence type="ECO:0000313" key="16">
    <source>
        <dbReference type="Proteomes" id="UP000184127"/>
    </source>
</evidence>
<evidence type="ECO:0000256" key="7">
    <source>
        <dbReference type="ARBA" id="ARBA00022679"/>
    </source>
</evidence>
<keyword evidence="6 14" id="KW-0028">Amino-acid biosynthesis</keyword>
<accession>A0A1M4XIQ2</accession>
<dbReference type="Gene3D" id="3.30.2330.10">
    <property type="entry name" value="arginine biosynthesis bifunctional protein suprefamily"/>
    <property type="match status" value="1"/>
</dbReference>
<dbReference type="InterPro" id="IPR002813">
    <property type="entry name" value="Arg_biosynth_ArgJ"/>
</dbReference>
<feature type="binding site" evidence="14">
    <location>
        <position position="406"/>
    </location>
    <ligand>
        <name>substrate</name>
    </ligand>
</feature>
<comment type="catalytic activity">
    <reaction evidence="11 14">
        <text>L-glutamate + acetyl-CoA = N-acetyl-L-glutamate + CoA + H(+)</text>
        <dbReference type="Rhea" id="RHEA:24292"/>
        <dbReference type="ChEBI" id="CHEBI:15378"/>
        <dbReference type="ChEBI" id="CHEBI:29985"/>
        <dbReference type="ChEBI" id="CHEBI:44337"/>
        <dbReference type="ChEBI" id="CHEBI:57287"/>
        <dbReference type="ChEBI" id="CHEBI:57288"/>
        <dbReference type="EC" id="2.3.1.1"/>
    </reaction>
</comment>
<dbReference type="Pfam" id="PF01960">
    <property type="entry name" value="ArgJ"/>
    <property type="match status" value="1"/>
</dbReference>
<evidence type="ECO:0000256" key="9">
    <source>
        <dbReference type="ARBA" id="ARBA00023268"/>
    </source>
</evidence>
<dbReference type="CDD" id="cd02152">
    <property type="entry name" value="OAT"/>
    <property type="match status" value="1"/>
</dbReference>
<sequence length="406" mass="43765">MEELEILEGSIELPKGFLASGIFAGIKKSKKDIALIYSEKVANAAAVFTTNKVKAAPVLLDMKRIEKGTTQAIIINSGNANACTGEKGFGDAVNMAKKVSQLLKIDEENVLVCSTGVIGAPLPMEKVLKGIETAAENLSTEGGYQAAEAIMTTDTFLKGVTTKFVIEGKIVTMTGFAKGSGMIHPNMATMLSFILTDANITKVALNKAFKETVDKTYNMISVDGDMSTNDTAIILANGEAQNKTIEEGAHEFDVFYKALEYVNKTLAKLIVKDGEGATKFMEVNIVNAKTEEDARLAAKSIVNSNLVKTAIFGEDANWGRILAAVGYSGADFDVNEVDIYLKSVKGEIKVCENGGYIFFDEALAKEILKEKEITITVDMKAGEYSATSWGCDLSYDYVKINGSYRT</sequence>
<feature type="active site" description="Nucleophile" evidence="14">
    <location>
        <position position="189"/>
    </location>
</feature>
<proteinExistence type="inferred from homology"/>
<comment type="similarity">
    <text evidence="2 14">Belongs to the ArgJ family.</text>
</comment>
<keyword evidence="5 14" id="KW-0055">Arginine biosynthesis</keyword>
<feature type="binding site" evidence="14">
    <location>
        <position position="178"/>
    </location>
    <ligand>
        <name>substrate</name>
    </ligand>
</feature>
<dbReference type="GO" id="GO:0004042">
    <property type="term" value="F:L-glutamate N-acetyltransferase activity"/>
    <property type="evidence" value="ECO:0007669"/>
    <property type="project" value="UniProtKB-UniRule"/>
</dbReference>
<dbReference type="PANTHER" id="PTHR23100">
    <property type="entry name" value="ARGININE BIOSYNTHESIS BIFUNCTIONAL PROTEIN ARGJ"/>
    <property type="match status" value="1"/>
</dbReference>
<comment type="pathway">
    <text evidence="14">Amino-acid biosynthesis; L-arginine biosynthesis; L-ornithine and N-acetyl-L-glutamate from L-glutamate and N(2)-acetyl-L-ornithine (cyclic): step 1/1.</text>
</comment>
<feature type="binding site" evidence="14">
    <location>
        <position position="152"/>
    </location>
    <ligand>
        <name>substrate</name>
    </ligand>
</feature>
<name>A0A1M4XIQ2_9THEO</name>
<dbReference type="Proteomes" id="UP000184127">
    <property type="component" value="Unassembled WGS sequence"/>
</dbReference>
<feature type="binding site" evidence="14">
    <location>
        <position position="189"/>
    </location>
    <ligand>
        <name>substrate</name>
    </ligand>
</feature>
<comment type="pathway">
    <text evidence="14">Amino-acid biosynthesis; L-arginine biosynthesis; N(2)-acetyl-L-ornithine from L-glutamate: step 1/4.</text>
</comment>
<dbReference type="GO" id="GO:0004358">
    <property type="term" value="F:L-glutamate N-acetyltransferase activity, acting on acetyl-L-ornithine as donor"/>
    <property type="evidence" value="ECO:0007669"/>
    <property type="project" value="UniProtKB-UniRule"/>
</dbReference>